<dbReference type="Pfam" id="PF13231">
    <property type="entry name" value="PMT_2"/>
    <property type="match status" value="1"/>
</dbReference>
<feature type="transmembrane region" description="Helical" evidence="8">
    <location>
        <begin position="102"/>
        <end position="125"/>
    </location>
</feature>
<evidence type="ECO:0000256" key="8">
    <source>
        <dbReference type="SAM" id="Phobius"/>
    </source>
</evidence>
<feature type="domain" description="Glycosyltransferase RgtA/B/C/D-like" evidence="9">
    <location>
        <begin position="81"/>
        <end position="232"/>
    </location>
</feature>
<dbReference type="GO" id="GO:0005886">
    <property type="term" value="C:plasma membrane"/>
    <property type="evidence" value="ECO:0007669"/>
    <property type="project" value="UniProtKB-SubCell"/>
</dbReference>
<dbReference type="AlphaFoldDB" id="A0A7C1NFU6"/>
<feature type="transmembrane region" description="Helical" evidence="8">
    <location>
        <begin position="221"/>
        <end position="244"/>
    </location>
</feature>
<feature type="transmembrane region" description="Helical" evidence="8">
    <location>
        <begin position="318"/>
        <end position="334"/>
    </location>
</feature>
<feature type="transmembrane region" description="Helical" evidence="8">
    <location>
        <begin position="77"/>
        <end position="95"/>
    </location>
</feature>
<feature type="transmembrane region" description="Helical" evidence="8">
    <location>
        <begin position="180"/>
        <end position="209"/>
    </location>
</feature>
<feature type="transmembrane region" description="Helical" evidence="8">
    <location>
        <begin position="145"/>
        <end position="168"/>
    </location>
</feature>
<sequence length="525" mass="59349">MPFPLYRTGKRQLPAVAESNTPPLTRRDYQLALLLFALILTANLIRLNYWSPLPDEINYARCARSLIDNRTPISSDIMFFPPLFVYLSALLQLLGMELLTSVRLISALTGAAILPVLYLTARLLYPPATALPALLLTLPLFSLRLYSRLGQVEILMLFFITLSFFLLLRELQIGNGRYALGAGVVLGLGLWTKETALGATAVAVIFILTSYQSRWQMLGKFLLGLAPPALLLFILSIFTGRNLLFEILASRGYDINMLQLDLLGNLIALGANLGYNLVPRLFYPWEILIFILLVPAVSILLLIALIKGVKDKNPFSRLVLIYLIIHLPFFFLFSRKFDYYLLPTALLALFNGGLTVLAADTGRTLRRAGLCLLTLLCIDNLYSGCFLYFNRGTHASFEEAIRQIEPNTTVATSHPTLVEYLAHRAGRQLQVRELFEPGTYRLHSGVLADSTIGAILLKYYYYQRLNSLYPQDWERLQALFPLKMELIDYNWSTPFRHLPIKLKGIAEFAKPIGVLILKKHYRHSD</sequence>
<evidence type="ECO:0000313" key="10">
    <source>
        <dbReference type="EMBL" id="HEA86494.1"/>
    </source>
</evidence>
<organism evidence="10">
    <name type="scientific">candidate division WOR-3 bacterium</name>
    <dbReference type="NCBI Taxonomy" id="2052148"/>
    <lineage>
        <taxon>Bacteria</taxon>
        <taxon>Bacteria division WOR-3</taxon>
    </lineage>
</organism>
<feature type="transmembrane region" description="Helical" evidence="8">
    <location>
        <begin position="340"/>
        <end position="358"/>
    </location>
</feature>
<comment type="subcellular location">
    <subcellularLocation>
        <location evidence="1">Cell membrane</location>
        <topology evidence="1">Multi-pass membrane protein</topology>
    </subcellularLocation>
</comment>
<feature type="transmembrane region" description="Helical" evidence="8">
    <location>
        <begin position="256"/>
        <end position="275"/>
    </location>
</feature>
<keyword evidence="7 8" id="KW-0472">Membrane</keyword>
<reference evidence="10" key="1">
    <citation type="journal article" date="2020" name="mSystems">
        <title>Genome- and Community-Level Interaction Insights into Carbon Utilization and Element Cycling Functions of Hydrothermarchaeota in Hydrothermal Sediment.</title>
        <authorList>
            <person name="Zhou Z."/>
            <person name="Liu Y."/>
            <person name="Xu W."/>
            <person name="Pan J."/>
            <person name="Luo Z.H."/>
            <person name="Li M."/>
        </authorList>
    </citation>
    <scope>NUCLEOTIDE SEQUENCE [LARGE SCALE GENOMIC DNA]</scope>
    <source>
        <strain evidence="10">SpSt-265</strain>
    </source>
</reference>
<name>A0A7C1NFU6_UNCW3</name>
<evidence type="ECO:0000259" key="9">
    <source>
        <dbReference type="Pfam" id="PF13231"/>
    </source>
</evidence>
<proteinExistence type="predicted"/>
<feature type="transmembrane region" description="Helical" evidence="8">
    <location>
        <begin position="31"/>
        <end position="49"/>
    </location>
</feature>
<accession>A0A7C1NFU6</accession>
<keyword evidence="3" id="KW-0328">Glycosyltransferase</keyword>
<evidence type="ECO:0000256" key="7">
    <source>
        <dbReference type="ARBA" id="ARBA00023136"/>
    </source>
</evidence>
<dbReference type="InterPro" id="IPR038731">
    <property type="entry name" value="RgtA/B/C-like"/>
</dbReference>
<keyword evidence="6 8" id="KW-1133">Transmembrane helix</keyword>
<evidence type="ECO:0000256" key="3">
    <source>
        <dbReference type="ARBA" id="ARBA00022676"/>
    </source>
</evidence>
<evidence type="ECO:0000256" key="2">
    <source>
        <dbReference type="ARBA" id="ARBA00022475"/>
    </source>
</evidence>
<evidence type="ECO:0000256" key="1">
    <source>
        <dbReference type="ARBA" id="ARBA00004651"/>
    </source>
</evidence>
<evidence type="ECO:0000256" key="6">
    <source>
        <dbReference type="ARBA" id="ARBA00022989"/>
    </source>
</evidence>
<comment type="caution">
    <text evidence="10">The sequence shown here is derived from an EMBL/GenBank/DDBJ whole genome shotgun (WGS) entry which is preliminary data.</text>
</comment>
<dbReference type="GO" id="GO:0016763">
    <property type="term" value="F:pentosyltransferase activity"/>
    <property type="evidence" value="ECO:0007669"/>
    <property type="project" value="TreeGrafter"/>
</dbReference>
<feature type="transmembrane region" description="Helical" evidence="8">
    <location>
        <begin position="287"/>
        <end position="306"/>
    </location>
</feature>
<evidence type="ECO:0000256" key="4">
    <source>
        <dbReference type="ARBA" id="ARBA00022679"/>
    </source>
</evidence>
<dbReference type="InterPro" id="IPR050297">
    <property type="entry name" value="LipidA_mod_glycosyltrf_83"/>
</dbReference>
<keyword evidence="4" id="KW-0808">Transferase</keyword>
<dbReference type="PANTHER" id="PTHR33908">
    <property type="entry name" value="MANNOSYLTRANSFERASE YKCB-RELATED"/>
    <property type="match status" value="1"/>
</dbReference>
<dbReference type="GO" id="GO:0009103">
    <property type="term" value="P:lipopolysaccharide biosynthetic process"/>
    <property type="evidence" value="ECO:0007669"/>
    <property type="project" value="UniProtKB-ARBA"/>
</dbReference>
<dbReference type="PANTHER" id="PTHR33908:SF11">
    <property type="entry name" value="MEMBRANE PROTEIN"/>
    <property type="match status" value="1"/>
</dbReference>
<evidence type="ECO:0000256" key="5">
    <source>
        <dbReference type="ARBA" id="ARBA00022692"/>
    </source>
</evidence>
<keyword evidence="5 8" id="KW-0812">Transmembrane</keyword>
<dbReference type="EMBL" id="DSLG01000002">
    <property type="protein sequence ID" value="HEA86494.1"/>
    <property type="molecule type" value="Genomic_DNA"/>
</dbReference>
<keyword evidence="2" id="KW-1003">Cell membrane</keyword>
<gene>
    <name evidence="10" type="ORF">ENP94_00600</name>
</gene>
<protein>
    <recommendedName>
        <fullName evidence="9">Glycosyltransferase RgtA/B/C/D-like domain-containing protein</fullName>
    </recommendedName>
</protein>